<dbReference type="AlphaFoldDB" id="A0A7W7LMH3"/>
<evidence type="ECO:0000256" key="2">
    <source>
        <dbReference type="SAM" id="Phobius"/>
    </source>
</evidence>
<dbReference type="EMBL" id="JACHJH010000002">
    <property type="protein sequence ID" value="MBB4892361.1"/>
    <property type="molecule type" value="Genomic_DNA"/>
</dbReference>
<gene>
    <name evidence="3" type="ORF">FHS39_001372</name>
</gene>
<feature type="region of interest" description="Disordered" evidence="1">
    <location>
        <begin position="46"/>
        <end position="86"/>
    </location>
</feature>
<evidence type="ECO:0000256" key="1">
    <source>
        <dbReference type="SAM" id="MobiDB-lite"/>
    </source>
</evidence>
<reference evidence="3 4" key="1">
    <citation type="submission" date="2020-08" db="EMBL/GenBank/DDBJ databases">
        <title>Genomic Encyclopedia of Type Strains, Phase III (KMG-III): the genomes of soil and plant-associated and newly described type strains.</title>
        <authorList>
            <person name="Whitman W."/>
        </authorList>
    </citation>
    <scope>NUCLEOTIDE SEQUENCE [LARGE SCALE GENOMIC DNA]</scope>
    <source>
        <strain evidence="3 4">CECT 3266</strain>
    </source>
</reference>
<comment type="caution">
    <text evidence="3">The sequence shown here is derived from an EMBL/GenBank/DDBJ whole genome shotgun (WGS) entry which is preliminary data.</text>
</comment>
<keyword evidence="2" id="KW-0812">Transmembrane</keyword>
<name>A0A7W7LMH3_9ACTN</name>
<feature type="transmembrane region" description="Helical" evidence="2">
    <location>
        <begin position="6"/>
        <end position="26"/>
    </location>
</feature>
<accession>A0A7W7LMH3</accession>
<evidence type="ECO:0000313" key="3">
    <source>
        <dbReference type="EMBL" id="MBB4892361.1"/>
    </source>
</evidence>
<feature type="compositionally biased region" description="Basic residues" evidence="1">
    <location>
        <begin position="74"/>
        <end position="86"/>
    </location>
</feature>
<proteinExistence type="predicted"/>
<keyword evidence="4" id="KW-1185">Reference proteome</keyword>
<evidence type="ECO:0000313" key="4">
    <source>
        <dbReference type="Proteomes" id="UP000556084"/>
    </source>
</evidence>
<sequence length="86" mass="9949">MQTAVTLAVIIIMITLGALLIHRLNVQHDERIAGFRYSGVLPWRDSRSRNRPRSAIDPAGPLLARNRREQPHGDRRRLRLFSGRRK</sequence>
<keyword evidence="2" id="KW-1133">Transmembrane helix</keyword>
<protein>
    <submittedName>
        <fullName evidence="3">Uncharacterized protein</fullName>
    </submittedName>
</protein>
<dbReference type="Proteomes" id="UP000556084">
    <property type="component" value="Unassembled WGS sequence"/>
</dbReference>
<organism evidence="3 4">
    <name type="scientific">Streptomyces olivoverticillatus</name>
    <dbReference type="NCBI Taxonomy" id="66427"/>
    <lineage>
        <taxon>Bacteria</taxon>
        <taxon>Bacillati</taxon>
        <taxon>Actinomycetota</taxon>
        <taxon>Actinomycetes</taxon>
        <taxon>Kitasatosporales</taxon>
        <taxon>Streptomycetaceae</taxon>
        <taxon>Streptomyces</taxon>
    </lineage>
</organism>
<dbReference type="RefSeq" id="WP_184347312.1">
    <property type="nucleotide sequence ID" value="NZ_JACHJH010000002.1"/>
</dbReference>
<keyword evidence="2" id="KW-0472">Membrane</keyword>